<dbReference type="Pfam" id="PF19295">
    <property type="entry name" value="SufBD_N"/>
    <property type="match status" value="1"/>
</dbReference>
<protein>
    <submittedName>
        <fullName evidence="5">Fe-S cluster assembly protein SufD</fullName>
    </submittedName>
    <submittedName>
        <fullName evidence="4">FeS cluster assembly protein SufD</fullName>
    </submittedName>
</protein>
<dbReference type="InterPro" id="IPR045595">
    <property type="entry name" value="SufBD_N"/>
</dbReference>
<dbReference type="InterPro" id="IPR011542">
    <property type="entry name" value="SUF_FeS_clus_asmbl_SufD"/>
</dbReference>
<dbReference type="RefSeq" id="WP_102633870.1">
    <property type="nucleotide sequence ID" value="NZ_CADIJZ010000004.1"/>
</dbReference>
<evidence type="ECO:0000259" key="3">
    <source>
        <dbReference type="Pfam" id="PF19295"/>
    </source>
</evidence>
<organism evidence="4 7">
    <name type="scientific">Paraburkholderia rhynchosiae</name>
    <dbReference type="NCBI Taxonomy" id="487049"/>
    <lineage>
        <taxon>Bacteria</taxon>
        <taxon>Pseudomonadati</taxon>
        <taxon>Pseudomonadota</taxon>
        <taxon>Betaproteobacteria</taxon>
        <taxon>Burkholderiales</taxon>
        <taxon>Burkholderiaceae</taxon>
        <taxon>Paraburkholderia</taxon>
    </lineage>
</organism>
<feature type="domain" description="SUF system FeS cluster assembly SufBD core" evidence="2">
    <location>
        <begin position="174"/>
        <end position="406"/>
    </location>
</feature>
<dbReference type="Proteomes" id="UP000235659">
    <property type="component" value="Unassembled WGS sequence"/>
</dbReference>
<dbReference type="NCBIfam" id="TIGR01981">
    <property type="entry name" value="sufD"/>
    <property type="match status" value="1"/>
</dbReference>
<dbReference type="Proteomes" id="UP000494205">
    <property type="component" value="Unassembled WGS sequence"/>
</dbReference>
<evidence type="ECO:0000313" key="7">
    <source>
        <dbReference type="Proteomes" id="UP000494205"/>
    </source>
</evidence>
<feature type="domain" description="SUF system FeS cluster assembly SufBD N-terminal" evidence="3">
    <location>
        <begin position="8"/>
        <end position="171"/>
    </location>
</feature>
<name>A0A2N7WIA3_9BURK</name>
<dbReference type="InterPro" id="IPR055346">
    <property type="entry name" value="Fe-S_cluster_assembly_SufBD"/>
</dbReference>
<dbReference type="InterPro" id="IPR000825">
    <property type="entry name" value="SUF_FeS_clus_asmbl_SufBD_core"/>
</dbReference>
<comment type="similarity">
    <text evidence="1">Belongs to the iron-sulfur cluster assembly SufBD family.</text>
</comment>
<reference evidence="5 6" key="1">
    <citation type="submission" date="2018-01" db="EMBL/GenBank/DDBJ databases">
        <title>Whole genome analyses suggest that Burkholderia sensu lato contains two further novel genera in the rhizoxinica-symbiotica group Mycetohabitans gen. nov., and Trinickia gen. nov.: implications for the evolution of diazotrophy and nodulation in the Burkholderiaceae.</title>
        <authorList>
            <person name="Estrada-de los Santos P."/>
            <person name="Palmer M."/>
            <person name="Chavez-Ramirez B."/>
            <person name="Beukes C."/>
            <person name="Steenkamp E.T."/>
            <person name="Hirsch A.M."/>
            <person name="Manyaka P."/>
            <person name="Maluk M."/>
            <person name="Lafos M."/>
            <person name="Crook M."/>
            <person name="Gross E."/>
            <person name="Simon M.F."/>
            <person name="Bueno dos Reis Junior F."/>
            <person name="Poole P.S."/>
            <person name="Venter S.N."/>
            <person name="James E.K."/>
        </authorList>
    </citation>
    <scope>NUCLEOTIDE SEQUENCE [LARGE SCALE GENOMIC DNA]</scope>
    <source>
        <strain evidence="5 6">WSM 3937</strain>
    </source>
</reference>
<dbReference type="OrthoDB" id="9768262at2"/>
<dbReference type="InterPro" id="IPR037284">
    <property type="entry name" value="SUF_FeS_clus_asmbl_SufBD_sf"/>
</dbReference>
<evidence type="ECO:0000313" key="5">
    <source>
        <dbReference type="EMBL" id="PMS29084.1"/>
    </source>
</evidence>
<gene>
    <name evidence="4" type="primary">sufD</name>
    <name evidence="5" type="ORF">C0Z16_20125</name>
    <name evidence="4" type="ORF">LMG27174_01246</name>
</gene>
<dbReference type="GO" id="GO:0016226">
    <property type="term" value="P:iron-sulfur cluster assembly"/>
    <property type="evidence" value="ECO:0007669"/>
    <property type="project" value="InterPro"/>
</dbReference>
<reference evidence="4 7" key="2">
    <citation type="submission" date="2020-04" db="EMBL/GenBank/DDBJ databases">
        <authorList>
            <person name="De Canck E."/>
        </authorList>
    </citation>
    <scope>NUCLEOTIDE SEQUENCE [LARGE SCALE GENOMIC DNA]</scope>
    <source>
        <strain evidence="4 7">LMG 27174</strain>
    </source>
</reference>
<dbReference type="SUPFAM" id="SSF101960">
    <property type="entry name" value="Stabilizer of iron transporter SufD"/>
    <property type="match status" value="1"/>
</dbReference>
<dbReference type="EMBL" id="PNXY01000014">
    <property type="protein sequence ID" value="PMS29084.1"/>
    <property type="molecule type" value="Genomic_DNA"/>
</dbReference>
<sequence>MKDESLDHFHQAFGQLAKTLPGAEFSWLRAARRSAFDQFDALGLPTTRHEDWKYTNVSAIGKRPWHFRAQRTDDSDVRHVIDEFKLDPAGHRLVFVNGRHVPRPSKLNGLPHGVFVGSLTRALREMPQRLEAAIASQAYTDGFAALNTAFMTDGFAIVLPPGEVIDQPLQILFLTDEAGLAVQPFNVVLAGARSGCTIVEHFVGLSDDAYWTNAVTRIVADEQADVQHYRLQQEGPKAFHIASVAAAQQRGSCFTSHAFAFGAALSRTGIGTSLNAANAQATLNGLYFIGDRQHVDHHTRIDHTEPHCTSREYYRGVLDGAARGVFNGRVIVHRDAQQTDTHQANHNLLLSRDAEIDTKPQLEIYADDVKCTHGATVGQLDDNQLFYLRARGVEERMARALLTYAFARDIVERVRIDSLRGRLENLLFARTPEGERIRELL</sequence>
<dbReference type="PANTHER" id="PTHR43575:SF1">
    <property type="entry name" value="PROTEIN ABCI7, CHLOROPLASTIC"/>
    <property type="match status" value="1"/>
</dbReference>
<keyword evidence="6" id="KW-1185">Reference proteome</keyword>
<evidence type="ECO:0000313" key="6">
    <source>
        <dbReference type="Proteomes" id="UP000235659"/>
    </source>
</evidence>
<evidence type="ECO:0000313" key="4">
    <source>
        <dbReference type="EMBL" id="CAB3652925.1"/>
    </source>
</evidence>
<dbReference type="EMBL" id="CADIJZ010000004">
    <property type="protein sequence ID" value="CAB3652925.1"/>
    <property type="molecule type" value="Genomic_DNA"/>
</dbReference>
<dbReference type="PANTHER" id="PTHR43575">
    <property type="entry name" value="PROTEIN ABCI7, CHLOROPLASTIC"/>
    <property type="match status" value="1"/>
</dbReference>
<proteinExistence type="inferred from homology"/>
<evidence type="ECO:0000259" key="2">
    <source>
        <dbReference type="Pfam" id="PF01458"/>
    </source>
</evidence>
<dbReference type="Pfam" id="PF01458">
    <property type="entry name" value="SUFBD_core"/>
    <property type="match status" value="1"/>
</dbReference>
<accession>A0A2N7WIA3</accession>
<evidence type="ECO:0000256" key="1">
    <source>
        <dbReference type="ARBA" id="ARBA00043967"/>
    </source>
</evidence>
<dbReference type="AlphaFoldDB" id="A0A2N7WIA3"/>